<dbReference type="GO" id="GO:0006508">
    <property type="term" value="P:proteolysis"/>
    <property type="evidence" value="ECO:0007669"/>
    <property type="project" value="UniProtKB-KW"/>
</dbReference>
<evidence type="ECO:0000313" key="7">
    <source>
        <dbReference type="Proteomes" id="UP000077266"/>
    </source>
</evidence>
<dbReference type="PROSITE" id="PS00141">
    <property type="entry name" value="ASP_PROTEASE"/>
    <property type="match status" value="2"/>
</dbReference>
<dbReference type="InParanoid" id="A0A165F0Y7"/>
<dbReference type="Proteomes" id="UP000077266">
    <property type="component" value="Unassembled WGS sequence"/>
</dbReference>
<dbReference type="GO" id="GO:0004190">
    <property type="term" value="F:aspartic-type endopeptidase activity"/>
    <property type="evidence" value="ECO:0007669"/>
    <property type="project" value="UniProtKB-KW"/>
</dbReference>
<dbReference type="OrthoDB" id="660550at2759"/>
<dbReference type="SUPFAM" id="SSF50630">
    <property type="entry name" value="Acid proteases"/>
    <property type="match status" value="1"/>
</dbReference>
<evidence type="ECO:0000256" key="4">
    <source>
        <dbReference type="RuleBase" id="RU000454"/>
    </source>
</evidence>
<dbReference type="AlphaFoldDB" id="A0A165F0Y7"/>
<dbReference type="InterPro" id="IPR033121">
    <property type="entry name" value="PEPTIDASE_A1"/>
</dbReference>
<evidence type="ECO:0000256" key="3">
    <source>
        <dbReference type="PIRSR" id="PIRSR601461-1"/>
    </source>
</evidence>
<gene>
    <name evidence="6" type="ORF">EXIGLDRAFT_619812</name>
</gene>
<feature type="active site" evidence="3">
    <location>
        <position position="255"/>
    </location>
</feature>
<name>A0A165F0Y7_EXIGL</name>
<dbReference type="PRINTS" id="PR00792">
    <property type="entry name" value="PEPSIN"/>
</dbReference>
<dbReference type="EMBL" id="KV426107">
    <property type="protein sequence ID" value="KZV88127.1"/>
    <property type="molecule type" value="Genomic_DNA"/>
</dbReference>
<organism evidence="6 7">
    <name type="scientific">Exidia glandulosa HHB12029</name>
    <dbReference type="NCBI Taxonomy" id="1314781"/>
    <lineage>
        <taxon>Eukaryota</taxon>
        <taxon>Fungi</taxon>
        <taxon>Dikarya</taxon>
        <taxon>Basidiomycota</taxon>
        <taxon>Agaricomycotina</taxon>
        <taxon>Agaricomycetes</taxon>
        <taxon>Auriculariales</taxon>
        <taxon>Exidiaceae</taxon>
        <taxon>Exidia</taxon>
    </lineage>
</organism>
<feature type="active site" evidence="3">
    <location>
        <position position="74"/>
    </location>
</feature>
<comment type="similarity">
    <text evidence="1 4">Belongs to the peptidase A1 family.</text>
</comment>
<dbReference type="InterPro" id="IPR001461">
    <property type="entry name" value="Aspartic_peptidase_A1"/>
</dbReference>
<dbReference type="FunCoup" id="A0A165F0Y7">
    <property type="interactions" value="62"/>
</dbReference>
<evidence type="ECO:0000313" key="6">
    <source>
        <dbReference type="EMBL" id="KZV88127.1"/>
    </source>
</evidence>
<dbReference type="PANTHER" id="PTHR47966:SF51">
    <property type="entry name" value="BETA-SITE APP-CLEAVING ENZYME, ISOFORM A-RELATED"/>
    <property type="match status" value="1"/>
</dbReference>
<keyword evidence="2 4" id="KW-0064">Aspartyl protease</keyword>
<keyword evidence="4" id="KW-0378">Hydrolase</keyword>
<keyword evidence="4 6" id="KW-0645">Protease</keyword>
<accession>A0A165F0Y7</accession>
<proteinExistence type="inferred from homology"/>
<sequence>MKTPAQTISARAPFKKLVNHDKLGDIPAADKARAQSLLSRAFISTKNAAVNTVVSYVAEISVGTPATPRLLIVDTGSSNTWVGASTPFSSTGTTKQLNVSMGVNYGSGFVRGTQVVDAVSFGSPLIIANQSIGVAQQFSGFSGVDGIVGIGPARLTSGTVHGPSQGLVPTVTDNLFSSGVIPAPIVGISFQATNDTFDVNGELVFGGVDSSKFTGELSVFSMSDVPAPANQFFGINAQFTPQGGDPLLNSVGIIDTGTTLIMLSKEAFASYAAQTGAKLDNATGLLSVTEAQFTQMKTLNLVVNGQVTLPITRDAQRWPQALTTAIGGDPKAVYLIIGNLGTSRGSGIDFILGQFFLERFYSVFDSSGFVGLAQTAFTNAVVNGV</sequence>
<dbReference type="CDD" id="cd05471">
    <property type="entry name" value="pepsin_like"/>
    <property type="match status" value="1"/>
</dbReference>
<evidence type="ECO:0000259" key="5">
    <source>
        <dbReference type="PROSITE" id="PS51767"/>
    </source>
</evidence>
<dbReference type="InterPro" id="IPR021109">
    <property type="entry name" value="Peptidase_aspartic_dom_sf"/>
</dbReference>
<dbReference type="Pfam" id="PF00026">
    <property type="entry name" value="Asp"/>
    <property type="match status" value="1"/>
</dbReference>
<dbReference type="PANTHER" id="PTHR47966">
    <property type="entry name" value="BETA-SITE APP-CLEAVING ENZYME, ISOFORM A-RELATED"/>
    <property type="match status" value="1"/>
</dbReference>
<dbReference type="Gene3D" id="2.40.70.10">
    <property type="entry name" value="Acid Proteases"/>
    <property type="match status" value="2"/>
</dbReference>
<evidence type="ECO:0000256" key="1">
    <source>
        <dbReference type="ARBA" id="ARBA00007447"/>
    </source>
</evidence>
<dbReference type="InterPro" id="IPR034164">
    <property type="entry name" value="Pepsin-like_dom"/>
</dbReference>
<feature type="domain" description="Peptidase A1" evidence="5">
    <location>
        <begin position="56"/>
        <end position="378"/>
    </location>
</feature>
<protein>
    <submittedName>
        <fullName evidence="6">Family A1 protease</fullName>
    </submittedName>
</protein>
<reference evidence="6 7" key="1">
    <citation type="journal article" date="2016" name="Mol. Biol. Evol.">
        <title>Comparative Genomics of Early-Diverging Mushroom-Forming Fungi Provides Insights into the Origins of Lignocellulose Decay Capabilities.</title>
        <authorList>
            <person name="Nagy L.G."/>
            <person name="Riley R."/>
            <person name="Tritt A."/>
            <person name="Adam C."/>
            <person name="Daum C."/>
            <person name="Floudas D."/>
            <person name="Sun H."/>
            <person name="Yadav J.S."/>
            <person name="Pangilinan J."/>
            <person name="Larsson K.H."/>
            <person name="Matsuura K."/>
            <person name="Barry K."/>
            <person name="Labutti K."/>
            <person name="Kuo R."/>
            <person name="Ohm R.A."/>
            <person name="Bhattacharya S.S."/>
            <person name="Shirouzu T."/>
            <person name="Yoshinaga Y."/>
            <person name="Martin F.M."/>
            <person name="Grigoriev I.V."/>
            <person name="Hibbett D.S."/>
        </authorList>
    </citation>
    <scope>NUCLEOTIDE SEQUENCE [LARGE SCALE GENOMIC DNA]</scope>
    <source>
        <strain evidence="6 7">HHB12029</strain>
    </source>
</reference>
<keyword evidence="7" id="KW-1185">Reference proteome</keyword>
<evidence type="ECO:0000256" key="2">
    <source>
        <dbReference type="ARBA" id="ARBA00022750"/>
    </source>
</evidence>
<dbReference type="InterPro" id="IPR001969">
    <property type="entry name" value="Aspartic_peptidase_AS"/>
</dbReference>
<dbReference type="PROSITE" id="PS51767">
    <property type="entry name" value="PEPTIDASE_A1"/>
    <property type="match status" value="1"/>
</dbReference>